<dbReference type="OrthoDB" id="3222569at2"/>
<feature type="transmembrane region" description="Helical" evidence="1">
    <location>
        <begin position="1002"/>
        <end position="1022"/>
    </location>
</feature>
<organism evidence="2 3">
    <name type="scientific">Bifidobacterium [indicum] DSM 20214 = LMG 11587</name>
    <dbReference type="NCBI Taxonomy" id="1341694"/>
    <lineage>
        <taxon>Bacteria</taxon>
        <taxon>Bacillati</taxon>
        <taxon>Actinomycetota</taxon>
        <taxon>Actinomycetes</taxon>
        <taxon>Bifidobacteriales</taxon>
        <taxon>Bifidobacteriaceae</taxon>
        <taxon>Bifidobacterium</taxon>
    </lineage>
</organism>
<dbReference type="AlphaFoldDB" id="A0A087VT51"/>
<protein>
    <submittedName>
        <fullName evidence="2">Putative fimbrial subunit FimB</fullName>
    </submittedName>
</protein>
<accession>A0A087VT51</accession>
<evidence type="ECO:0000313" key="3">
    <source>
        <dbReference type="Proteomes" id="UP000028569"/>
    </source>
</evidence>
<sequence>MGISHWNGNSPVRKRGFKRLSSLFAVILAVFMVLPLSLQFTSQPANAETVDHKPKLFQMMAYNDRIDTNNDELRYDFVLRLAHGDFDPFCVPNGSYDDGSKCRLFFAYQYWGTTSPSDYVSVRYLNTMTTGNVSGTTGAIQWAANKDQYFTVHKVINSGDYDYLAISVEADVNFADNLGQLNSVGNSYTSDSGYAPGGITQVERVYAILTKTAGPASLACGWGSWNGVGECGNMPTDQFDENGAAKYGSAINNIMYGVDLLRKPDGSYYTYQLYQQRCADPGNQTTHYCNGPVAFIGWDGYPLLWSQNQANWGLVTDFGFDRASFGWNWNAANSIGFYNDGKTEYAIPPGVAPANSFFVYWYNSANDTAYTTQQPDGTWASWMSMSNCSRNASFYYQWLGLKNNKWVPVDSLTPHAVRVDQNPVTNDSGNEGNFSMASSAFNSITALSGNGGLANRPNRLFLDRSTSPAQGYTLDTAGGKVTVNDGSINFAKAKEDQGLDGYFKLVTWPITTNQPDATKPATDPANSDDSLLQGCMASLNTTYKGSNAAQRIQQAKAAQNPLYDQPDGAKGITDSMSQDQINDVISKGWTIDTAFYRYDVPRPQDPTINSIGGKAIGKDNPVAYSSTLSPVVSGTCTPGNRVTLFGEDPAHPIKDTGTNPDPDNRDTAGVNLGETICGSDGTWSITDANTAYGGQSPAVPPNADGGTRRYHAWQTELSTSYDMTSGFTNIAKAVFQTKPEQAPTVDAVSVPHTKRDESIGTTALPQGSQVKVSGTVSPAYLKNPSDSLSRDSTLTVTMTPSGGAGFNRESTLAVSAQGTFTTGGARSSSPAVMSGSTLTVTRPSASQPWKWSLTMEPSVFLANMDGSESSQTYQFQAFLTNQAGTASPRGAQTFLVDMTPTETTITKANSHQVSGKAYIAGHGNIPERDASLKVTWPDGSTDTATTDASGSWNVRAPAGLSSGDVSVTLTDTAGNESGRFERHIGLVPPVQRLPFTGGGPRLILLIVAAIILALTACLAIWVRQRRGFGRLVS</sequence>
<dbReference type="EMBL" id="CP006018">
    <property type="protein sequence ID" value="AIC91518.1"/>
    <property type="molecule type" value="Genomic_DNA"/>
</dbReference>
<gene>
    <name evidence="2" type="ORF">BINDI_0233</name>
</gene>
<evidence type="ECO:0000256" key="1">
    <source>
        <dbReference type="SAM" id="Phobius"/>
    </source>
</evidence>
<dbReference type="HOGENOM" id="CLU_303425_0_0_11"/>
<keyword evidence="1" id="KW-1133">Transmembrane helix</keyword>
<reference evidence="2 3" key="1">
    <citation type="journal article" date="2014" name="Appl. Environ. Microbiol.">
        <title>Genomic encyclopedia of type strains of the genus Bifidobacterium.</title>
        <authorList>
            <person name="Milani C."/>
            <person name="Lugli G.A."/>
            <person name="Duranti S."/>
            <person name="Turroni F."/>
            <person name="Bottacini F."/>
            <person name="Mangifesta M."/>
            <person name="Sanchez B."/>
            <person name="Viappiani A."/>
            <person name="Mancabelli L."/>
            <person name="Taminiau B."/>
            <person name="Delcenserie V."/>
            <person name="Barrangou R."/>
            <person name="Margolles A."/>
            <person name="van Sinderen D."/>
            <person name="Ventura M."/>
        </authorList>
    </citation>
    <scope>NUCLEOTIDE SEQUENCE [LARGE SCALE GENOMIC DNA]</scope>
    <source>
        <strain evidence="2 3">LMG 11587</strain>
    </source>
</reference>
<proteinExistence type="predicted"/>
<dbReference type="InterPro" id="IPR013783">
    <property type="entry name" value="Ig-like_fold"/>
</dbReference>
<dbReference type="Proteomes" id="UP000028569">
    <property type="component" value="Chromosome"/>
</dbReference>
<keyword evidence="1" id="KW-0812">Transmembrane</keyword>
<dbReference type="RefSeq" id="WP_033491661.1">
    <property type="nucleotide sequence ID" value="NZ_CP006018.1"/>
</dbReference>
<dbReference type="Gene3D" id="2.60.40.10">
    <property type="entry name" value="Immunoglobulins"/>
    <property type="match status" value="1"/>
</dbReference>
<keyword evidence="1" id="KW-0472">Membrane</keyword>
<dbReference type="GO" id="GO:0005975">
    <property type="term" value="P:carbohydrate metabolic process"/>
    <property type="evidence" value="ECO:0007669"/>
    <property type="project" value="UniProtKB-ARBA"/>
</dbReference>
<keyword evidence="3" id="KW-1185">Reference proteome</keyword>
<dbReference type="KEGG" id="bii:BINDI_0233"/>
<evidence type="ECO:0000313" key="2">
    <source>
        <dbReference type="EMBL" id="AIC91518.1"/>
    </source>
</evidence>
<name>A0A087VT51_9BIFI</name>